<dbReference type="AlphaFoldDB" id="A0A7R9CHA0"/>
<accession>A0A7R9CHA0</accession>
<evidence type="ECO:0000313" key="2">
    <source>
        <dbReference type="EMBL" id="CAD7395327.1"/>
    </source>
</evidence>
<proteinExistence type="predicted"/>
<evidence type="ECO:0000256" key="1">
    <source>
        <dbReference type="SAM" id="MobiDB-lite"/>
    </source>
</evidence>
<gene>
    <name evidence="2" type="ORF">TCEB3V08_LOCUS3084</name>
</gene>
<name>A0A7R9CHA0_TIMCR</name>
<organism evidence="2">
    <name type="scientific">Timema cristinae</name>
    <name type="common">Walking stick</name>
    <dbReference type="NCBI Taxonomy" id="61476"/>
    <lineage>
        <taxon>Eukaryota</taxon>
        <taxon>Metazoa</taxon>
        <taxon>Ecdysozoa</taxon>
        <taxon>Arthropoda</taxon>
        <taxon>Hexapoda</taxon>
        <taxon>Insecta</taxon>
        <taxon>Pterygota</taxon>
        <taxon>Neoptera</taxon>
        <taxon>Polyneoptera</taxon>
        <taxon>Phasmatodea</taxon>
        <taxon>Timematodea</taxon>
        <taxon>Timematoidea</taxon>
        <taxon>Timematidae</taxon>
        <taxon>Timema</taxon>
    </lineage>
</organism>
<dbReference type="EMBL" id="OC317187">
    <property type="protein sequence ID" value="CAD7395327.1"/>
    <property type="molecule type" value="Genomic_DNA"/>
</dbReference>
<reference evidence="2" key="1">
    <citation type="submission" date="2020-11" db="EMBL/GenBank/DDBJ databases">
        <authorList>
            <person name="Tran Van P."/>
        </authorList>
    </citation>
    <scope>NUCLEOTIDE SEQUENCE</scope>
</reference>
<sequence length="149" mass="16407">MPEGGASASSYCRSRHRRSASPLPRPSRRASLTGLLLSPGYEQYQKSLLEVPWSADYGEASSDDLSSEWDSDVPDQPPQVKILHCSYKSMSTKLSSTVLADCVPRDTPFGVHGNYRVLSWYIICGLTRSSLLLAAVVVSRNNLLYRGPN</sequence>
<feature type="region of interest" description="Disordered" evidence="1">
    <location>
        <begin position="1"/>
        <end position="30"/>
    </location>
</feature>
<protein>
    <submittedName>
        <fullName evidence="2">Uncharacterized protein</fullName>
    </submittedName>
</protein>